<reference evidence="1 2" key="1">
    <citation type="journal article" date="2012" name="J. Bacteriol.">
        <title>Draft Genome Sequence of the Purple Photosynthetic Bacterium Phaeospirillum molischianum DSM120, a Particularly Versatile Bacterium.</title>
        <authorList>
            <person name="Duquesne K."/>
            <person name="Prima V."/>
            <person name="Ji B."/>
            <person name="Rouy Z."/>
            <person name="Medigue C."/>
            <person name="Talla E."/>
            <person name="Sturgis J.N."/>
        </authorList>
    </citation>
    <scope>NUCLEOTIDE SEQUENCE [LARGE SCALE GENOMIC DNA]</scope>
    <source>
        <strain evidence="2">DSM120</strain>
    </source>
</reference>
<name>H8FWH4_MAGML</name>
<sequence>MARLHLSRTDARRVAEGGSASILATFEPEDDRAVIDETPEQGLERTLREAKARGDAVKRDLLAAPEMLSTAAMAEWLGMSSEGVRLKRKRHQVLGVDFAKRGIRYPEWQVLENRQLLPTLPRLFSILGEDSWAVYRFLLQSHPELGGCRALDALKRGRGDDVLAVASNVTVGAFA</sequence>
<comment type="caution">
    <text evidence="1">The sequence shown here is derived from an EMBL/GenBank/DDBJ whole genome shotgun (WGS) entry which is preliminary data.</text>
</comment>
<dbReference type="Proteomes" id="UP000004169">
    <property type="component" value="Unassembled WGS sequence"/>
</dbReference>
<dbReference type="AlphaFoldDB" id="H8FWH4"/>
<dbReference type="STRING" id="1150626.PHAMO_400093"/>
<protein>
    <recommendedName>
        <fullName evidence="3">Antitoxin Xre/MbcA/ParS-like toxin-binding domain-containing protein</fullName>
    </recommendedName>
</protein>
<evidence type="ECO:0000313" key="2">
    <source>
        <dbReference type="Proteomes" id="UP000004169"/>
    </source>
</evidence>
<evidence type="ECO:0000313" key="1">
    <source>
        <dbReference type="EMBL" id="CCG42712.1"/>
    </source>
</evidence>
<accession>H8FWH4</accession>
<evidence type="ECO:0008006" key="3">
    <source>
        <dbReference type="Google" id="ProtNLM"/>
    </source>
</evidence>
<dbReference type="EMBL" id="CAHP01000035">
    <property type="protein sequence ID" value="CCG42712.1"/>
    <property type="molecule type" value="Genomic_DNA"/>
</dbReference>
<dbReference type="eggNOG" id="ENOG5032X78">
    <property type="taxonomic scope" value="Bacteria"/>
</dbReference>
<keyword evidence="2" id="KW-1185">Reference proteome</keyword>
<proteinExistence type="predicted"/>
<gene>
    <name evidence="1" type="ORF">PHAMO_400093</name>
</gene>
<organism evidence="1 2">
    <name type="scientific">Magnetospirillum molischianum DSM 120</name>
    <dbReference type="NCBI Taxonomy" id="1150626"/>
    <lineage>
        <taxon>Bacteria</taxon>
        <taxon>Pseudomonadati</taxon>
        <taxon>Pseudomonadota</taxon>
        <taxon>Alphaproteobacteria</taxon>
        <taxon>Rhodospirillales</taxon>
        <taxon>Rhodospirillaceae</taxon>
        <taxon>Magnetospirillum</taxon>
    </lineage>
</organism>